<dbReference type="Proteomes" id="UP000027920">
    <property type="component" value="Unassembled WGS sequence"/>
</dbReference>
<evidence type="ECO:0000313" key="3">
    <source>
        <dbReference type="EMBL" id="KEF63703.1"/>
    </source>
</evidence>
<evidence type="ECO:0000256" key="1">
    <source>
        <dbReference type="SAM" id="MobiDB-lite"/>
    </source>
</evidence>
<sequence>MSRFEIVTHKIPCQHIREYPCALANAQEDVLYLQVKQYIPLDNATPRPGDVTILGAHANAIPKELYEPFWTDLLDESKLNGFRIRAIWIADLASQGESGQLNQSLLGNDPSWSDHARDLLHLVNLKREEMPRPILGIGHSAGGAQLVDLAYIHPRLFTTLVLLDPGIQVQSAEVTPEEKSGPAKSTTFRRNWWPSRKEAETSFRNNRFYQAWDPRVLPLWLEYGLREIEDHNAHGPVSLTTSPAQEVFFYLRPNYFGFGHDDKSVDRRTHADIDPRSPINYPFYRPEPARIFHALPSLRPSALYIFADPGRVSALTSEFNDLKVSRTGTGVGGSGGLREGRVKNVTLPGVGHMIPLEAPRQTAQETAAWIGDEMRRWISHEAEHERTWKSKALVEKQTIDERWRREIGGRQRAKNPLRQERSPKI</sequence>
<evidence type="ECO:0000259" key="2">
    <source>
        <dbReference type="Pfam" id="PF12697"/>
    </source>
</evidence>
<gene>
    <name evidence="3" type="ORF">A1O9_01681</name>
</gene>
<dbReference type="VEuPathDB" id="FungiDB:A1O9_01681"/>
<feature type="region of interest" description="Disordered" evidence="1">
    <location>
        <begin position="404"/>
        <end position="425"/>
    </location>
</feature>
<dbReference type="AlphaFoldDB" id="A0A072PWG5"/>
<feature type="domain" description="AB hydrolase-1" evidence="2">
    <location>
        <begin position="78"/>
        <end position="364"/>
    </location>
</feature>
<dbReference type="InterPro" id="IPR029058">
    <property type="entry name" value="AB_hydrolase_fold"/>
</dbReference>
<name>A0A072PWG5_9EURO</name>
<keyword evidence="4" id="KW-1185">Reference proteome</keyword>
<reference evidence="3 4" key="1">
    <citation type="submission" date="2013-03" db="EMBL/GenBank/DDBJ databases">
        <title>The Genome Sequence of Exophiala aquamarina CBS 119918.</title>
        <authorList>
            <consortium name="The Broad Institute Genomics Platform"/>
            <person name="Cuomo C."/>
            <person name="de Hoog S."/>
            <person name="Gorbushina A."/>
            <person name="Walker B."/>
            <person name="Young S.K."/>
            <person name="Zeng Q."/>
            <person name="Gargeya S."/>
            <person name="Fitzgerald M."/>
            <person name="Haas B."/>
            <person name="Abouelleil A."/>
            <person name="Allen A.W."/>
            <person name="Alvarado L."/>
            <person name="Arachchi H.M."/>
            <person name="Berlin A.M."/>
            <person name="Chapman S.B."/>
            <person name="Gainer-Dewar J."/>
            <person name="Goldberg J."/>
            <person name="Griggs A."/>
            <person name="Gujja S."/>
            <person name="Hansen M."/>
            <person name="Howarth C."/>
            <person name="Imamovic A."/>
            <person name="Ireland A."/>
            <person name="Larimer J."/>
            <person name="McCowan C."/>
            <person name="Murphy C."/>
            <person name="Pearson M."/>
            <person name="Poon T.W."/>
            <person name="Priest M."/>
            <person name="Roberts A."/>
            <person name="Saif S."/>
            <person name="Shea T."/>
            <person name="Sisk P."/>
            <person name="Sykes S."/>
            <person name="Wortman J."/>
            <person name="Nusbaum C."/>
            <person name="Birren B."/>
        </authorList>
    </citation>
    <scope>NUCLEOTIDE SEQUENCE [LARGE SCALE GENOMIC DNA]</scope>
    <source>
        <strain evidence="3 4">CBS 119918</strain>
    </source>
</reference>
<accession>A0A072PWG5</accession>
<comment type="caution">
    <text evidence="3">The sequence shown here is derived from an EMBL/GenBank/DDBJ whole genome shotgun (WGS) entry which is preliminary data.</text>
</comment>
<dbReference type="HOGENOM" id="CLU_036837_0_0_1"/>
<dbReference type="STRING" id="1182545.A0A072PWG5"/>
<dbReference type="OrthoDB" id="94039at2759"/>
<dbReference type="SUPFAM" id="SSF53474">
    <property type="entry name" value="alpha/beta-Hydrolases"/>
    <property type="match status" value="1"/>
</dbReference>
<protein>
    <recommendedName>
        <fullName evidence="2">AB hydrolase-1 domain-containing protein</fullName>
    </recommendedName>
</protein>
<dbReference type="RefSeq" id="XP_013266293.1">
    <property type="nucleotide sequence ID" value="XM_013410839.1"/>
</dbReference>
<proteinExistence type="predicted"/>
<evidence type="ECO:0000313" key="4">
    <source>
        <dbReference type="Proteomes" id="UP000027920"/>
    </source>
</evidence>
<dbReference type="GeneID" id="25276627"/>
<dbReference type="Pfam" id="PF12697">
    <property type="entry name" value="Abhydrolase_6"/>
    <property type="match status" value="1"/>
</dbReference>
<dbReference type="Gene3D" id="3.40.50.1820">
    <property type="entry name" value="alpha/beta hydrolase"/>
    <property type="match status" value="1"/>
</dbReference>
<dbReference type="InterPro" id="IPR000073">
    <property type="entry name" value="AB_hydrolase_1"/>
</dbReference>
<dbReference type="EMBL" id="AMGV01000001">
    <property type="protein sequence ID" value="KEF63703.1"/>
    <property type="molecule type" value="Genomic_DNA"/>
</dbReference>
<organism evidence="3 4">
    <name type="scientific">Exophiala aquamarina CBS 119918</name>
    <dbReference type="NCBI Taxonomy" id="1182545"/>
    <lineage>
        <taxon>Eukaryota</taxon>
        <taxon>Fungi</taxon>
        <taxon>Dikarya</taxon>
        <taxon>Ascomycota</taxon>
        <taxon>Pezizomycotina</taxon>
        <taxon>Eurotiomycetes</taxon>
        <taxon>Chaetothyriomycetidae</taxon>
        <taxon>Chaetothyriales</taxon>
        <taxon>Herpotrichiellaceae</taxon>
        <taxon>Exophiala</taxon>
    </lineage>
</organism>